<dbReference type="GO" id="GO:1990529">
    <property type="term" value="C:glycosylphosphatidylinositol-mannosyltransferase I complex"/>
    <property type="evidence" value="ECO:0007669"/>
    <property type="project" value="TreeGrafter"/>
</dbReference>
<feature type="transmembrane region" description="Helical" evidence="13">
    <location>
        <begin position="6"/>
        <end position="23"/>
    </location>
</feature>
<evidence type="ECO:0000256" key="11">
    <source>
        <dbReference type="ARBA" id="ARBA00023136"/>
    </source>
</evidence>
<dbReference type="GO" id="GO:0005789">
    <property type="term" value="C:endoplasmic reticulum membrane"/>
    <property type="evidence" value="ECO:0007669"/>
    <property type="project" value="UniProtKB-SubCell"/>
</dbReference>
<protein>
    <recommendedName>
        <fullName evidence="4 13">GPI mannosyltransferase 1</fullName>
        <ecNumber evidence="13">2.4.1.-</ecNumber>
    </recommendedName>
    <alternativeName>
        <fullName evidence="13">GPI mannosyltransferase I</fullName>
    </alternativeName>
</protein>
<comment type="subcellular location">
    <subcellularLocation>
        <location evidence="1 13">Endoplasmic reticulum membrane</location>
        <topology evidence="1 13">Multi-pass membrane protein</topology>
    </subcellularLocation>
</comment>
<keyword evidence="6 13" id="KW-0328">Glycosyltransferase</keyword>
<feature type="transmembrane region" description="Helical" evidence="13">
    <location>
        <begin position="367"/>
        <end position="386"/>
    </location>
</feature>
<evidence type="ECO:0000256" key="1">
    <source>
        <dbReference type="ARBA" id="ARBA00004477"/>
    </source>
</evidence>
<comment type="similarity">
    <text evidence="3 13">Belongs to the PIGM family.</text>
</comment>
<feature type="transmembrane region" description="Helical" evidence="13">
    <location>
        <begin position="296"/>
        <end position="322"/>
    </location>
</feature>
<keyword evidence="9 13" id="KW-0256">Endoplasmic reticulum</keyword>
<accession>A0A1E4TEP0</accession>
<organism evidence="14 15">
    <name type="scientific">Tortispora caseinolytica NRRL Y-17796</name>
    <dbReference type="NCBI Taxonomy" id="767744"/>
    <lineage>
        <taxon>Eukaryota</taxon>
        <taxon>Fungi</taxon>
        <taxon>Dikarya</taxon>
        <taxon>Ascomycota</taxon>
        <taxon>Saccharomycotina</taxon>
        <taxon>Trigonopsidomycetes</taxon>
        <taxon>Trigonopsidales</taxon>
        <taxon>Trigonopsidaceae</taxon>
        <taxon>Tortispora</taxon>
    </lineage>
</organism>
<evidence type="ECO:0000256" key="9">
    <source>
        <dbReference type="ARBA" id="ARBA00022824"/>
    </source>
</evidence>
<dbReference type="GO" id="GO:0051751">
    <property type="term" value="F:alpha-1,4-mannosyltransferase activity"/>
    <property type="evidence" value="ECO:0007669"/>
    <property type="project" value="InterPro"/>
</dbReference>
<evidence type="ECO:0000256" key="7">
    <source>
        <dbReference type="ARBA" id="ARBA00022679"/>
    </source>
</evidence>
<dbReference type="EC" id="2.4.1.-" evidence="13"/>
<dbReference type="Pfam" id="PF05007">
    <property type="entry name" value="Mannosyl_trans"/>
    <property type="match status" value="1"/>
</dbReference>
<dbReference type="GO" id="GO:0006506">
    <property type="term" value="P:GPI anchor biosynthetic process"/>
    <property type="evidence" value="ECO:0007669"/>
    <property type="project" value="UniProtKB-UniPathway"/>
</dbReference>
<feature type="transmembrane region" description="Helical" evidence="13">
    <location>
        <begin position="198"/>
        <end position="219"/>
    </location>
</feature>
<dbReference type="PANTHER" id="PTHR12886:SF0">
    <property type="entry name" value="GPI MANNOSYLTRANSFERASE 1"/>
    <property type="match status" value="1"/>
</dbReference>
<evidence type="ECO:0000256" key="3">
    <source>
        <dbReference type="ARBA" id="ARBA00011071"/>
    </source>
</evidence>
<feature type="transmembrane region" description="Helical" evidence="13">
    <location>
        <begin position="239"/>
        <end position="258"/>
    </location>
</feature>
<dbReference type="PANTHER" id="PTHR12886">
    <property type="entry name" value="PIG-M MANNOSYLTRANSFERASE"/>
    <property type="match status" value="1"/>
</dbReference>
<dbReference type="UniPathway" id="UPA00196"/>
<feature type="transmembrane region" description="Helical" evidence="13">
    <location>
        <begin position="334"/>
        <end position="355"/>
    </location>
</feature>
<dbReference type="OrthoDB" id="1741594at2759"/>
<gene>
    <name evidence="14" type="ORF">CANCADRAFT_26796</name>
</gene>
<dbReference type="InterPro" id="IPR007704">
    <property type="entry name" value="PIG-M"/>
</dbReference>
<feature type="transmembrane region" description="Helical" evidence="13">
    <location>
        <begin position="265"/>
        <end position="284"/>
    </location>
</feature>
<evidence type="ECO:0000313" key="15">
    <source>
        <dbReference type="Proteomes" id="UP000095023"/>
    </source>
</evidence>
<evidence type="ECO:0000256" key="8">
    <source>
        <dbReference type="ARBA" id="ARBA00022692"/>
    </source>
</evidence>
<evidence type="ECO:0000256" key="2">
    <source>
        <dbReference type="ARBA" id="ARBA00004687"/>
    </source>
</evidence>
<comment type="pathway">
    <text evidence="2 13">Glycolipid biosynthesis; glycosylphosphatidylinositol-anchor biosynthesis.</text>
</comment>
<evidence type="ECO:0000256" key="10">
    <source>
        <dbReference type="ARBA" id="ARBA00022989"/>
    </source>
</evidence>
<evidence type="ECO:0000256" key="12">
    <source>
        <dbReference type="ARBA" id="ARBA00025399"/>
    </source>
</evidence>
<evidence type="ECO:0000256" key="6">
    <source>
        <dbReference type="ARBA" id="ARBA00022676"/>
    </source>
</evidence>
<dbReference type="Proteomes" id="UP000095023">
    <property type="component" value="Unassembled WGS sequence"/>
</dbReference>
<keyword evidence="7 13" id="KW-0808">Transferase</keyword>
<keyword evidence="15" id="KW-1185">Reference proteome</keyword>
<proteinExistence type="inferred from homology"/>
<comment type="function">
    <text evidence="12 13">Mannosyltransferase involved in glycosylphosphatidylinositol-anchor biosynthesis. Transfers the first alpha-1,4-mannose to GlcN-acyl-PI during GPI precursor assembly. Required for cell wall integrity.</text>
</comment>
<keyword evidence="11 13" id="KW-0472">Membrane</keyword>
<keyword evidence="10 13" id="KW-1133">Transmembrane helix</keyword>
<keyword evidence="8 13" id="KW-0812">Transmembrane</keyword>
<evidence type="ECO:0000256" key="13">
    <source>
        <dbReference type="RuleBase" id="RU365064"/>
    </source>
</evidence>
<evidence type="ECO:0000256" key="4">
    <source>
        <dbReference type="ARBA" id="ARBA00013797"/>
    </source>
</evidence>
<dbReference type="GO" id="GO:0004376">
    <property type="term" value="F:GPI mannosyltransferase activity"/>
    <property type="evidence" value="ECO:0007669"/>
    <property type="project" value="InterPro"/>
</dbReference>
<evidence type="ECO:0000313" key="14">
    <source>
        <dbReference type="EMBL" id="ODV90163.1"/>
    </source>
</evidence>
<feature type="transmembrane region" description="Helical" evidence="13">
    <location>
        <begin position="64"/>
        <end position="95"/>
    </location>
</feature>
<sequence length="389" mass="44381">MQFSHILYLSILLHAALLLYGIYQDSVSDLKYTDIDYYVFTDAARYVYNGSSPYMRETYRYTPLLAWLLCPTVYWFTFGKVLFCIGNIIAGILLYKTLCRRLPATVAANYSALWLLNPMAAQISTRGSSEGLLDAIVICSLYLFESGNLTWSALVTGFAIHLKLYPIIYVPAYLWAISDKPIVDLPLLSLVNRERLKFITNVVLSFSALTTVMYAIYGWPFLLHSYIHHFSRLDHRHNYSVYNELLMLAGAPSTSNILHSQQYRSLAFIPQLILSGVLLPLAYAKSNLSKCLFLQTLIFVAFNKVCTAQYFLWYLVFIPLVLPNTLMARKRSILLGAVALWVAPQALWLVQAYKLEFLGEQTFFPELFGAEIVMFICDTVIADLVIRYT</sequence>
<dbReference type="AlphaFoldDB" id="A0A1E4TEP0"/>
<keyword evidence="5 13" id="KW-0337">GPI-anchor biosynthesis</keyword>
<evidence type="ECO:0000256" key="5">
    <source>
        <dbReference type="ARBA" id="ARBA00022502"/>
    </source>
</evidence>
<dbReference type="EMBL" id="KV453842">
    <property type="protein sequence ID" value="ODV90163.1"/>
    <property type="molecule type" value="Genomic_DNA"/>
</dbReference>
<name>A0A1E4TEP0_9ASCO</name>
<reference evidence="15" key="1">
    <citation type="submission" date="2016-02" db="EMBL/GenBank/DDBJ databases">
        <title>Comparative genomics of biotechnologically important yeasts.</title>
        <authorList>
            <consortium name="DOE Joint Genome Institute"/>
            <person name="Riley R."/>
            <person name="Haridas S."/>
            <person name="Wolfe K.H."/>
            <person name="Lopes M.R."/>
            <person name="Hittinger C.T."/>
            <person name="Goker M."/>
            <person name="Salamov A."/>
            <person name="Wisecaver J."/>
            <person name="Long T.M."/>
            <person name="Aerts A.L."/>
            <person name="Barry K."/>
            <person name="Choi C."/>
            <person name="Clum A."/>
            <person name="Coughlan A.Y."/>
            <person name="Deshpande S."/>
            <person name="Douglass A.P."/>
            <person name="Hanson S.J."/>
            <person name="Klenk H.-P."/>
            <person name="Labutti K."/>
            <person name="Lapidus A."/>
            <person name="Lindquist E."/>
            <person name="Lipzen A."/>
            <person name="Meier-Kolthoff J.P."/>
            <person name="Ohm R.A."/>
            <person name="Otillar R.P."/>
            <person name="Pangilinan J."/>
            <person name="Peng Y."/>
            <person name="Rokas A."/>
            <person name="Rosa C.A."/>
            <person name="Scheuner C."/>
            <person name="Sibirny A.A."/>
            <person name="Slot J.C."/>
            <person name="Stielow J.B."/>
            <person name="Sun H."/>
            <person name="Kurtzman C.P."/>
            <person name="Blackwell M."/>
            <person name="Jeffries T.W."/>
            <person name="Grigoriev I.V."/>
        </authorList>
    </citation>
    <scope>NUCLEOTIDE SEQUENCE [LARGE SCALE GENOMIC DNA]</scope>
    <source>
        <strain evidence="15">NRRL Y-17796</strain>
    </source>
</reference>